<evidence type="ECO:0000313" key="3">
    <source>
        <dbReference type="EMBL" id="CAK7226679.1"/>
    </source>
</evidence>
<keyword evidence="2" id="KW-0732">Signal</keyword>
<dbReference type="SUPFAM" id="SSF50370">
    <property type="entry name" value="Ricin B-like lectins"/>
    <property type="match status" value="2"/>
</dbReference>
<reference evidence="3 4" key="1">
    <citation type="submission" date="2024-01" db="EMBL/GenBank/DDBJ databases">
        <authorList>
            <person name="Allen C."/>
            <person name="Tagirdzhanova G."/>
        </authorList>
    </citation>
    <scope>NUCLEOTIDE SEQUENCE [LARGE SCALE GENOMIC DNA]</scope>
</reference>
<keyword evidence="4" id="KW-1185">Reference proteome</keyword>
<protein>
    <recommendedName>
        <fullName evidence="5">Ricin B lectin domain-containing protein</fullName>
    </recommendedName>
</protein>
<dbReference type="Proteomes" id="UP001642405">
    <property type="component" value="Unassembled WGS sequence"/>
</dbReference>
<feature type="chain" id="PRO_5045280755" description="Ricin B lectin domain-containing protein" evidence="2">
    <location>
        <begin position="21"/>
        <end position="486"/>
    </location>
</feature>
<dbReference type="CDD" id="cd00161">
    <property type="entry name" value="beta-trefoil_Ricin-like"/>
    <property type="match status" value="1"/>
</dbReference>
<name>A0ABP0C5Y8_9PEZI</name>
<dbReference type="InterPro" id="IPR035992">
    <property type="entry name" value="Ricin_B-like_lectins"/>
</dbReference>
<accession>A0ABP0C5Y8</accession>
<proteinExistence type="predicted"/>
<evidence type="ECO:0008006" key="5">
    <source>
        <dbReference type="Google" id="ProtNLM"/>
    </source>
</evidence>
<evidence type="ECO:0000256" key="1">
    <source>
        <dbReference type="SAM" id="MobiDB-lite"/>
    </source>
</evidence>
<dbReference type="Gene3D" id="2.80.10.50">
    <property type="match status" value="2"/>
</dbReference>
<evidence type="ECO:0000256" key="2">
    <source>
        <dbReference type="SAM" id="SignalP"/>
    </source>
</evidence>
<dbReference type="PROSITE" id="PS50231">
    <property type="entry name" value="RICIN_B_LECTIN"/>
    <property type="match status" value="2"/>
</dbReference>
<dbReference type="EMBL" id="CAWUHB010000037">
    <property type="protein sequence ID" value="CAK7226679.1"/>
    <property type="molecule type" value="Genomic_DNA"/>
</dbReference>
<feature type="region of interest" description="Disordered" evidence="1">
    <location>
        <begin position="316"/>
        <end position="336"/>
    </location>
</feature>
<organism evidence="3 4">
    <name type="scientific">Sporothrix curviconia</name>
    <dbReference type="NCBI Taxonomy" id="1260050"/>
    <lineage>
        <taxon>Eukaryota</taxon>
        <taxon>Fungi</taxon>
        <taxon>Dikarya</taxon>
        <taxon>Ascomycota</taxon>
        <taxon>Pezizomycotina</taxon>
        <taxon>Sordariomycetes</taxon>
        <taxon>Sordariomycetidae</taxon>
        <taxon>Ophiostomatales</taxon>
        <taxon>Ophiostomataceae</taxon>
        <taxon>Sporothrix</taxon>
    </lineage>
</organism>
<evidence type="ECO:0000313" key="4">
    <source>
        <dbReference type="Proteomes" id="UP001642405"/>
    </source>
</evidence>
<feature type="signal peptide" evidence="2">
    <location>
        <begin position="1"/>
        <end position="20"/>
    </location>
</feature>
<gene>
    <name evidence="3" type="ORF">SCUCBS95973_006280</name>
</gene>
<comment type="caution">
    <text evidence="3">The sequence shown here is derived from an EMBL/GenBank/DDBJ whole genome shotgun (WGS) entry which is preliminary data.</text>
</comment>
<sequence length="486" mass="48638">MTRALVILATSLSWSSLAAAKYANVPLLPRTVTSLDAAAVAEAQQRDGTATRAFSNVQITTSDGRCLFVDKLSGDFRENLTPIQVAACGSTDGQGWDVITAGKHNSVANSALIVSTLTEACFNFDPRRAAGNQVLLFSCGGRADGGGDVTNSQLFSFNGTAGPIPFEPENQPGSCLTVKGNVIDIANCDSTDPSQSFVFGSAAASVSTTVVSASASTTSTAASSASVSSAALAVTSSIAATLPPALQSASSCAGRTRTVVKTVTASNAGSSVSASGGGGVALGAAEPDSLSSTSAPAVAAATTTGTVTAILQPSSAVPVSRGGDLSPSAAAEANPVDSTATRNLTSVTIRAPNGQCLFVDPTAGDFRENLIPISLVDCSGTPNELWDIVTAGAHNDVAGTALIVSTLTNGCISFDGRRATNDTVNIFSCGGRADGNQLMPFIGAFSFAFAPSGENGNVCILPGEDNGRLVSGACPTNGAQLFAVFP</sequence>